<evidence type="ECO:0000256" key="1">
    <source>
        <dbReference type="ARBA" id="ARBA00022723"/>
    </source>
</evidence>
<organism evidence="4">
    <name type="scientific">Siphoviridae sp. ctKcB20</name>
    <dbReference type="NCBI Taxonomy" id="2827568"/>
    <lineage>
        <taxon>Viruses</taxon>
        <taxon>Duplodnaviria</taxon>
        <taxon>Heunggongvirae</taxon>
        <taxon>Uroviricota</taxon>
        <taxon>Caudoviricetes</taxon>
    </lineage>
</organism>
<dbReference type="Gene3D" id="3.40.140.10">
    <property type="entry name" value="Cytidine Deaminase, domain 2"/>
    <property type="match status" value="1"/>
</dbReference>
<name>A0A8S5LKS7_9CAUD</name>
<feature type="domain" description="CMP/dCMP-type deaminase" evidence="3">
    <location>
        <begin position="1"/>
        <end position="138"/>
    </location>
</feature>
<dbReference type="InterPro" id="IPR016193">
    <property type="entry name" value="Cytidine_deaminase-like"/>
</dbReference>
<dbReference type="PROSITE" id="PS00903">
    <property type="entry name" value="CYT_DCMP_DEAMINASES_1"/>
    <property type="match status" value="1"/>
</dbReference>
<sequence>MNQRIKRGIESACRASKESEFPRYHLGAALYYKGVLLATGCNSTKTSPLQKRLNAEREFDPNQSGVINSLHAEIRALSKVKYLDIDFSKSTLYVYREYANGNKAMARPCPACMKYIKELGIKHICYSTADGIAEERID</sequence>
<evidence type="ECO:0000256" key="2">
    <source>
        <dbReference type="ARBA" id="ARBA00022833"/>
    </source>
</evidence>
<evidence type="ECO:0000313" key="4">
    <source>
        <dbReference type="EMBL" id="DAD70677.1"/>
    </source>
</evidence>
<evidence type="ECO:0000259" key="3">
    <source>
        <dbReference type="PROSITE" id="PS51747"/>
    </source>
</evidence>
<accession>A0A8S5LKS7</accession>
<keyword evidence="2" id="KW-0862">Zinc</keyword>
<reference evidence="4" key="1">
    <citation type="journal article" date="2021" name="Proc. Natl. Acad. Sci. U.S.A.">
        <title>A Catalog of Tens of Thousands of Viruses from Human Metagenomes Reveals Hidden Associations with Chronic Diseases.</title>
        <authorList>
            <person name="Tisza M.J."/>
            <person name="Buck C.B."/>
        </authorList>
    </citation>
    <scope>NUCLEOTIDE SEQUENCE</scope>
    <source>
        <strain evidence="4">CtKcB20</strain>
    </source>
</reference>
<dbReference type="InterPro" id="IPR016192">
    <property type="entry name" value="APOBEC/CMP_deaminase_Zn-bd"/>
</dbReference>
<dbReference type="Pfam" id="PF00383">
    <property type="entry name" value="dCMP_cyt_deam_1"/>
    <property type="match status" value="1"/>
</dbReference>
<proteinExistence type="predicted"/>
<keyword evidence="1" id="KW-0479">Metal-binding</keyword>
<dbReference type="SUPFAM" id="SSF53927">
    <property type="entry name" value="Cytidine deaminase-like"/>
    <property type="match status" value="1"/>
</dbReference>
<dbReference type="GO" id="GO:0016787">
    <property type="term" value="F:hydrolase activity"/>
    <property type="evidence" value="ECO:0007669"/>
    <property type="project" value="InterPro"/>
</dbReference>
<dbReference type="InterPro" id="IPR002125">
    <property type="entry name" value="CMP_dCMP_dom"/>
</dbReference>
<dbReference type="PROSITE" id="PS51747">
    <property type="entry name" value="CYT_DCMP_DEAMINASES_2"/>
    <property type="match status" value="1"/>
</dbReference>
<protein>
    <submittedName>
        <fullName evidence="4">Nucleoside deaminase</fullName>
    </submittedName>
</protein>
<dbReference type="EMBL" id="BK015870">
    <property type="protein sequence ID" value="DAD70677.1"/>
    <property type="molecule type" value="Genomic_DNA"/>
</dbReference>
<dbReference type="GO" id="GO:0008270">
    <property type="term" value="F:zinc ion binding"/>
    <property type="evidence" value="ECO:0007669"/>
    <property type="project" value="InterPro"/>
</dbReference>